<dbReference type="Pfam" id="PF25917">
    <property type="entry name" value="BSH_RND"/>
    <property type="match status" value="1"/>
</dbReference>
<dbReference type="STRING" id="1280847.SAMN04488036_101601"/>
<comment type="similarity">
    <text evidence="2">Belongs to the membrane fusion protein (MFP) (TC 8.A.1) family.</text>
</comment>
<name>A0A1I4AVF8_9RHOB</name>
<dbReference type="PANTHER" id="PTHR30469:SF12">
    <property type="entry name" value="MULTIDRUG RESISTANCE PROTEIN MDTA"/>
    <property type="match status" value="1"/>
</dbReference>
<gene>
    <name evidence="7" type="ORF">SAMN04488036_101601</name>
</gene>
<dbReference type="GO" id="GO:1990281">
    <property type="term" value="C:efflux pump complex"/>
    <property type="evidence" value="ECO:0007669"/>
    <property type="project" value="TreeGrafter"/>
</dbReference>
<dbReference type="InterPro" id="IPR058627">
    <property type="entry name" value="MdtA-like_C"/>
</dbReference>
<dbReference type="GO" id="GO:0015562">
    <property type="term" value="F:efflux transmembrane transporter activity"/>
    <property type="evidence" value="ECO:0007669"/>
    <property type="project" value="TreeGrafter"/>
</dbReference>
<dbReference type="PANTHER" id="PTHR30469">
    <property type="entry name" value="MULTIDRUG RESISTANCE PROTEIN MDTA"/>
    <property type="match status" value="1"/>
</dbReference>
<feature type="domain" description="Multidrug resistance protein MdtA-like C-terminal permuted SH3" evidence="6">
    <location>
        <begin position="373"/>
        <end position="431"/>
    </location>
</feature>
<feature type="domain" description="Multidrug resistance protein MdtA-like barrel-sandwich hybrid" evidence="5">
    <location>
        <begin position="72"/>
        <end position="245"/>
    </location>
</feature>
<evidence type="ECO:0000313" key="7">
    <source>
        <dbReference type="EMBL" id="SFK59927.1"/>
    </source>
</evidence>
<dbReference type="AlphaFoldDB" id="A0A1I4AVF8"/>
<dbReference type="InterPro" id="IPR006143">
    <property type="entry name" value="RND_pump_MFP"/>
</dbReference>
<dbReference type="Gene3D" id="2.40.30.170">
    <property type="match status" value="1"/>
</dbReference>
<dbReference type="Gene3D" id="1.10.287.470">
    <property type="entry name" value="Helix hairpin bin"/>
    <property type="match status" value="1"/>
</dbReference>
<dbReference type="Pfam" id="PF25967">
    <property type="entry name" value="RND-MFP_C"/>
    <property type="match status" value="1"/>
</dbReference>
<accession>A0A1I4AVF8</accession>
<keyword evidence="4" id="KW-0175">Coiled coil</keyword>
<dbReference type="RefSeq" id="WP_093320049.1">
    <property type="nucleotide sequence ID" value="NZ_FOSZ01000001.1"/>
</dbReference>
<reference evidence="8" key="1">
    <citation type="submission" date="2016-10" db="EMBL/GenBank/DDBJ databases">
        <authorList>
            <person name="Varghese N."/>
            <person name="Submissions S."/>
        </authorList>
    </citation>
    <scope>NUCLEOTIDE SEQUENCE [LARGE SCALE GENOMIC DNA]</scope>
    <source>
        <strain evidence="8">DSM 28453</strain>
    </source>
</reference>
<evidence type="ECO:0000259" key="6">
    <source>
        <dbReference type="Pfam" id="PF25967"/>
    </source>
</evidence>
<protein>
    <submittedName>
        <fullName evidence="7">RND family efflux transporter, MFP subunit</fullName>
    </submittedName>
</protein>
<keyword evidence="3" id="KW-0813">Transport</keyword>
<evidence type="ECO:0000256" key="4">
    <source>
        <dbReference type="SAM" id="Coils"/>
    </source>
</evidence>
<organism evidence="7 8">
    <name type="scientific">Shimia haliotis</name>
    <dbReference type="NCBI Taxonomy" id="1280847"/>
    <lineage>
        <taxon>Bacteria</taxon>
        <taxon>Pseudomonadati</taxon>
        <taxon>Pseudomonadota</taxon>
        <taxon>Alphaproteobacteria</taxon>
        <taxon>Rhodobacterales</taxon>
        <taxon>Roseobacteraceae</taxon>
    </lineage>
</organism>
<dbReference type="Proteomes" id="UP000198851">
    <property type="component" value="Unassembled WGS sequence"/>
</dbReference>
<evidence type="ECO:0000259" key="5">
    <source>
        <dbReference type="Pfam" id="PF25917"/>
    </source>
</evidence>
<proteinExistence type="inferred from homology"/>
<keyword evidence="8" id="KW-1185">Reference proteome</keyword>
<dbReference type="OrthoDB" id="7811737at2"/>
<dbReference type="SUPFAM" id="SSF111369">
    <property type="entry name" value="HlyD-like secretion proteins"/>
    <property type="match status" value="1"/>
</dbReference>
<evidence type="ECO:0000256" key="1">
    <source>
        <dbReference type="ARBA" id="ARBA00004196"/>
    </source>
</evidence>
<dbReference type="Gene3D" id="2.40.420.20">
    <property type="match status" value="1"/>
</dbReference>
<sequence>MNLRPLMIVPPLAFAVGGFLWMTQERAQDVTRSGEAALAVRVMEIAPRSVVAEVTGYGHVTPEHEWSAVAEVQGRVDAIPGSLAEGSVVEKDAVLIAIDVTDHELSRQKAEANITAVEAQLREIARQEQNTKRSLELEQQTLEVARAEFERISELVERGASTQATLDTVQKTLLSQSNAVLSLENALALYPSQTDSLQATLAVRQSELREAERAIEKATIRAPFKGRVSQINVEVGQFARAGDTLLTLDDTSAVEVIAEIQPSAFVPIFTAAREVMTMDSNENGGRFDTSRAVEFLSAAEVSAEVRLSIGGYEMRWPAELVRMRGTLDKETSTIGMVVRVKDPTIGDAEMRRARLDSGAFAAVDFRTKPIPETIVVPRTAVRYDDEGGTFVYVADQDNRLAAVDVRTGPAISGDVLILGGLSTGDRLVLSEPSPPVIGMALDPIVVPATADTGDQ</sequence>
<comment type="subcellular location">
    <subcellularLocation>
        <location evidence="1">Cell envelope</location>
    </subcellularLocation>
</comment>
<evidence type="ECO:0000256" key="3">
    <source>
        <dbReference type="ARBA" id="ARBA00022448"/>
    </source>
</evidence>
<feature type="coiled-coil region" evidence="4">
    <location>
        <begin position="100"/>
        <end position="145"/>
    </location>
</feature>
<dbReference type="NCBIfam" id="TIGR01730">
    <property type="entry name" value="RND_mfp"/>
    <property type="match status" value="1"/>
</dbReference>
<evidence type="ECO:0000313" key="8">
    <source>
        <dbReference type="Proteomes" id="UP000198851"/>
    </source>
</evidence>
<dbReference type="Gene3D" id="2.40.50.100">
    <property type="match status" value="1"/>
</dbReference>
<evidence type="ECO:0000256" key="2">
    <source>
        <dbReference type="ARBA" id="ARBA00009477"/>
    </source>
</evidence>
<dbReference type="InterPro" id="IPR058625">
    <property type="entry name" value="MdtA-like_BSH"/>
</dbReference>
<dbReference type="EMBL" id="FOSZ01000001">
    <property type="protein sequence ID" value="SFK59927.1"/>
    <property type="molecule type" value="Genomic_DNA"/>
</dbReference>